<dbReference type="Gene3D" id="3.20.20.70">
    <property type="entry name" value="Aldolase class I"/>
    <property type="match status" value="1"/>
</dbReference>
<comment type="caution">
    <text evidence="16">The sequence shown here is derived from an EMBL/GenBank/DDBJ whole genome shotgun (WGS) entry which is preliminary data.</text>
</comment>
<dbReference type="AlphaFoldDB" id="A0A2P8GCL9"/>
<accession>A0A2P8GCL9</accession>
<evidence type="ECO:0000256" key="9">
    <source>
        <dbReference type="ARBA" id="ARBA00023239"/>
    </source>
</evidence>
<dbReference type="RefSeq" id="WP_106601965.1">
    <property type="nucleotide sequence ID" value="NZ_PYGK01000004.1"/>
</dbReference>
<comment type="function">
    <text evidence="1 12">Catalyzes the condensation of (S)-aspartate-beta-semialdehyde [(S)-ASA] and pyruvate to 4-hydroxy-tetrahydrodipicolinate (HTPA).</text>
</comment>
<dbReference type="CDD" id="cd00950">
    <property type="entry name" value="DHDPS"/>
    <property type="match status" value="1"/>
</dbReference>
<feature type="binding site" evidence="12 15">
    <location>
        <position position="206"/>
    </location>
    <ligand>
        <name>pyruvate</name>
        <dbReference type="ChEBI" id="CHEBI:15361"/>
    </ligand>
</feature>
<evidence type="ECO:0000256" key="13">
    <source>
        <dbReference type="PIRNR" id="PIRNR001365"/>
    </source>
</evidence>
<feature type="active site" description="Proton donor/acceptor" evidence="12 14">
    <location>
        <position position="135"/>
    </location>
</feature>
<evidence type="ECO:0000256" key="15">
    <source>
        <dbReference type="PIRSR" id="PIRSR001365-2"/>
    </source>
</evidence>
<dbReference type="InterPro" id="IPR013785">
    <property type="entry name" value="Aldolase_TIM"/>
</dbReference>
<evidence type="ECO:0000256" key="1">
    <source>
        <dbReference type="ARBA" id="ARBA00003294"/>
    </source>
</evidence>
<dbReference type="EMBL" id="PYGK01000004">
    <property type="protein sequence ID" value="PSL31728.1"/>
    <property type="molecule type" value="Genomic_DNA"/>
</dbReference>
<dbReference type="GO" id="GO:0005829">
    <property type="term" value="C:cytosol"/>
    <property type="evidence" value="ECO:0007669"/>
    <property type="project" value="TreeGrafter"/>
</dbReference>
<dbReference type="PROSITE" id="PS00666">
    <property type="entry name" value="DHDPS_2"/>
    <property type="match status" value="1"/>
</dbReference>
<dbReference type="InterPro" id="IPR020625">
    <property type="entry name" value="Schiff_base-form_aldolases_AS"/>
</dbReference>
<comment type="subcellular location">
    <subcellularLocation>
        <location evidence="12">Cytoplasm</location>
    </subcellularLocation>
</comment>
<proteinExistence type="inferred from homology"/>
<dbReference type="SUPFAM" id="SSF51569">
    <property type="entry name" value="Aldolase"/>
    <property type="match status" value="1"/>
</dbReference>
<keyword evidence="6 12" id="KW-0028">Amino-acid biosynthesis</keyword>
<dbReference type="PIRSF" id="PIRSF001365">
    <property type="entry name" value="DHDPS"/>
    <property type="match status" value="1"/>
</dbReference>
<feature type="binding site" evidence="12 15">
    <location>
        <position position="47"/>
    </location>
    <ligand>
        <name>pyruvate</name>
        <dbReference type="ChEBI" id="CHEBI:15361"/>
    </ligand>
</feature>
<evidence type="ECO:0000256" key="3">
    <source>
        <dbReference type="ARBA" id="ARBA00007592"/>
    </source>
</evidence>
<evidence type="ECO:0000256" key="14">
    <source>
        <dbReference type="PIRSR" id="PIRSR001365-1"/>
    </source>
</evidence>
<evidence type="ECO:0000256" key="4">
    <source>
        <dbReference type="ARBA" id="ARBA00012086"/>
    </source>
</evidence>
<evidence type="ECO:0000313" key="16">
    <source>
        <dbReference type="EMBL" id="PSL31728.1"/>
    </source>
</evidence>
<evidence type="ECO:0000256" key="11">
    <source>
        <dbReference type="ARBA" id="ARBA00047836"/>
    </source>
</evidence>
<gene>
    <name evidence="12" type="primary">dapA</name>
    <name evidence="16" type="ORF">CLV42_10422</name>
</gene>
<dbReference type="SMART" id="SM01130">
    <property type="entry name" value="DHDPS"/>
    <property type="match status" value="1"/>
</dbReference>
<dbReference type="PRINTS" id="PR00146">
    <property type="entry name" value="DHPICSNTHASE"/>
</dbReference>
<feature type="site" description="Part of a proton relay during catalysis" evidence="12">
    <location>
        <position position="46"/>
    </location>
</feature>
<evidence type="ECO:0000256" key="10">
    <source>
        <dbReference type="ARBA" id="ARBA00023270"/>
    </source>
</evidence>
<evidence type="ECO:0000256" key="6">
    <source>
        <dbReference type="ARBA" id="ARBA00022605"/>
    </source>
</evidence>
<feature type="active site" description="Schiff-base intermediate with substrate" evidence="12 14">
    <location>
        <position position="164"/>
    </location>
</feature>
<comment type="similarity">
    <text evidence="3 12 13">Belongs to the DapA family.</text>
</comment>
<dbReference type="InterPro" id="IPR005263">
    <property type="entry name" value="DapA"/>
</dbReference>
<dbReference type="EC" id="4.3.3.7" evidence="4 12"/>
<dbReference type="InterPro" id="IPR002220">
    <property type="entry name" value="DapA-like"/>
</dbReference>
<keyword evidence="5 12" id="KW-0963">Cytoplasm</keyword>
<dbReference type="GO" id="GO:0019877">
    <property type="term" value="P:diaminopimelate biosynthetic process"/>
    <property type="evidence" value="ECO:0007669"/>
    <property type="project" value="UniProtKB-UniRule"/>
</dbReference>
<comment type="caution">
    <text evidence="12">Was originally thought to be a dihydrodipicolinate synthase (DHDPS), catalyzing the condensation of (S)-aspartate-beta-semialdehyde [(S)-ASA] and pyruvate to dihydrodipicolinate (DHDP). However, it was shown in E.coli that the product of the enzymatic reaction is not dihydrodipicolinate but in fact (4S)-4-hydroxy-2,3,4,5-tetrahydro-(2S)-dipicolinic acid (HTPA), and that the consecutive dehydration reaction leading to DHDP is not spontaneous but catalyzed by DapB.</text>
</comment>
<dbReference type="Pfam" id="PF00701">
    <property type="entry name" value="DHDPS"/>
    <property type="match status" value="1"/>
</dbReference>
<keyword evidence="8 12" id="KW-0457">Lysine biosynthesis</keyword>
<evidence type="ECO:0000256" key="5">
    <source>
        <dbReference type="ARBA" id="ARBA00022490"/>
    </source>
</evidence>
<comment type="pathway">
    <text evidence="2 12">Amino-acid biosynthesis; L-lysine biosynthesis via DAP pathway; (S)-tetrahydrodipicolinate from L-aspartate: step 3/4.</text>
</comment>
<dbReference type="GO" id="GO:0008840">
    <property type="term" value="F:4-hydroxy-tetrahydrodipicolinate synthase activity"/>
    <property type="evidence" value="ECO:0007669"/>
    <property type="project" value="UniProtKB-UniRule"/>
</dbReference>
<keyword evidence="17" id="KW-1185">Reference proteome</keyword>
<dbReference type="PANTHER" id="PTHR12128:SF66">
    <property type="entry name" value="4-HYDROXY-2-OXOGLUTARATE ALDOLASE, MITOCHONDRIAL"/>
    <property type="match status" value="1"/>
</dbReference>
<dbReference type="HAMAP" id="MF_00418">
    <property type="entry name" value="DapA"/>
    <property type="match status" value="1"/>
</dbReference>
<comment type="catalytic activity">
    <reaction evidence="11 12">
        <text>L-aspartate 4-semialdehyde + pyruvate = (2S,4S)-4-hydroxy-2,3,4,5-tetrahydrodipicolinate + H2O + H(+)</text>
        <dbReference type="Rhea" id="RHEA:34171"/>
        <dbReference type="ChEBI" id="CHEBI:15361"/>
        <dbReference type="ChEBI" id="CHEBI:15377"/>
        <dbReference type="ChEBI" id="CHEBI:15378"/>
        <dbReference type="ChEBI" id="CHEBI:67139"/>
        <dbReference type="ChEBI" id="CHEBI:537519"/>
        <dbReference type="EC" id="4.3.3.7"/>
    </reaction>
</comment>
<keyword evidence="7 12" id="KW-0220">Diaminopimelate biosynthesis</keyword>
<protein>
    <recommendedName>
        <fullName evidence="4 12">4-hydroxy-tetrahydrodipicolinate synthase</fullName>
        <shortName evidence="12">HTPA synthase</shortName>
        <ecNumber evidence="4 12">4.3.3.7</ecNumber>
    </recommendedName>
</protein>
<sequence length="292" mass="31736">MEQLRGTGVALVTPFKKDESIDWNALEKVIDHVISGGVDYVVSLGTTGETPTLSAEEKLDIIKFTFEKVNKRVPVVIGIGDYNTRDVVKRLESCPLDQAAAVLSVAPYYSKPSQEGLFQHYKAVAAASPKPIILYNVPGRTGRNMTAQTTLRLANEVPNIVAMKEASGDMIQCMQIIKDKPKGFLVVSGDDALAFPQIATGMDGLISVAANYFAKDTAAMVKAALANDIPTARELHYKLQDSFDLMFEENNPAGVKAFMAEAGLIENVFRLPVVPVSAGLHSRIAAFRKNYK</sequence>
<dbReference type="NCBIfam" id="TIGR00674">
    <property type="entry name" value="dapA"/>
    <property type="match status" value="1"/>
</dbReference>
<comment type="subunit">
    <text evidence="12">Homotetramer; dimer of dimers.</text>
</comment>
<evidence type="ECO:0000256" key="2">
    <source>
        <dbReference type="ARBA" id="ARBA00005120"/>
    </source>
</evidence>
<dbReference type="UniPathway" id="UPA00034">
    <property type="reaction ID" value="UER00017"/>
</dbReference>
<evidence type="ECO:0000256" key="8">
    <source>
        <dbReference type="ARBA" id="ARBA00023154"/>
    </source>
</evidence>
<organism evidence="16 17">
    <name type="scientific">Chitinophaga ginsengisoli</name>
    <dbReference type="NCBI Taxonomy" id="363837"/>
    <lineage>
        <taxon>Bacteria</taxon>
        <taxon>Pseudomonadati</taxon>
        <taxon>Bacteroidota</taxon>
        <taxon>Chitinophagia</taxon>
        <taxon>Chitinophagales</taxon>
        <taxon>Chitinophagaceae</taxon>
        <taxon>Chitinophaga</taxon>
    </lineage>
</organism>
<evidence type="ECO:0000256" key="7">
    <source>
        <dbReference type="ARBA" id="ARBA00022915"/>
    </source>
</evidence>
<keyword evidence="10 12" id="KW-0704">Schiff base</keyword>
<evidence type="ECO:0000313" key="17">
    <source>
        <dbReference type="Proteomes" id="UP000240978"/>
    </source>
</evidence>
<dbReference type="PANTHER" id="PTHR12128">
    <property type="entry name" value="DIHYDRODIPICOLINATE SYNTHASE"/>
    <property type="match status" value="1"/>
</dbReference>
<reference evidence="16 17" key="1">
    <citation type="submission" date="2018-03" db="EMBL/GenBank/DDBJ databases">
        <title>Genomic Encyclopedia of Archaeal and Bacterial Type Strains, Phase II (KMG-II): from individual species to whole genera.</title>
        <authorList>
            <person name="Goeker M."/>
        </authorList>
    </citation>
    <scope>NUCLEOTIDE SEQUENCE [LARGE SCALE GENOMIC DNA]</scope>
    <source>
        <strain evidence="16 17">DSM 18107</strain>
    </source>
</reference>
<dbReference type="Proteomes" id="UP000240978">
    <property type="component" value="Unassembled WGS sequence"/>
</dbReference>
<feature type="site" description="Part of a proton relay during catalysis" evidence="12">
    <location>
        <position position="109"/>
    </location>
</feature>
<evidence type="ECO:0000256" key="12">
    <source>
        <dbReference type="HAMAP-Rule" id="MF_00418"/>
    </source>
</evidence>
<dbReference type="GO" id="GO:0009089">
    <property type="term" value="P:lysine biosynthetic process via diaminopimelate"/>
    <property type="evidence" value="ECO:0007669"/>
    <property type="project" value="UniProtKB-UniRule"/>
</dbReference>
<name>A0A2P8GCL9_9BACT</name>
<dbReference type="OrthoDB" id="9782828at2"/>
<keyword evidence="9 12" id="KW-0456">Lyase</keyword>